<keyword evidence="2" id="KW-1185">Reference proteome</keyword>
<evidence type="ECO:0000313" key="2">
    <source>
        <dbReference type="Proteomes" id="UP000008225"/>
    </source>
</evidence>
<name>A0A8I3XF79_CALJA</name>
<reference evidence="1" key="3">
    <citation type="submission" date="2025-09" db="UniProtKB">
        <authorList>
            <consortium name="Ensembl"/>
        </authorList>
    </citation>
    <scope>IDENTIFICATION</scope>
</reference>
<organism evidence="1 2">
    <name type="scientific">Callithrix jacchus</name>
    <name type="common">White-tufted-ear marmoset</name>
    <name type="synonym">Simia Jacchus</name>
    <dbReference type="NCBI Taxonomy" id="9483"/>
    <lineage>
        <taxon>Eukaryota</taxon>
        <taxon>Metazoa</taxon>
        <taxon>Chordata</taxon>
        <taxon>Craniata</taxon>
        <taxon>Vertebrata</taxon>
        <taxon>Euteleostomi</taxon>
        <taxon>Mammalia</taxon>
        <taxon>Eutheria</taxon>
        <taxon>Euarchontoglires</taxon>
        <taxon>Primates</taxon>
        <taxon>Haplorrhini</taxon>
        <taxon>Platyrrhini</taxon>
        <taxon>Cebidae</taxon>
        <taxon>Callitrichinae</taxon>
        <taxon>Callithrix</taxon>
        <taxon>Callithrix</taxon>
    </lineage>
</organism>
<dbReference type="PANTHER" id="PTHR12138">
    <property type="entry name" value="PRIMATE-EXPANDED PROTEIN FAMILY"/>
    <property type="match status" value="1"/>
</dbReference>
<accession>A0A8I3XF79</accession>
<dbReference type="Ensembl" id="ENSCJAT00000127506.1">
    <property type="protein sequence ID" value="ENSCJAP00000094055.1"/>
    <property type="gene ID" value="ENSCJAG00000073555.1"/>
</dbReference>
<evidence type="ECO:0000313" key="1">
    <source>
        <dbReference type="Ensembl" id="ENSCJAP00000094055.1"/>
    </source>
</evidence>
<proteinExistence type="predicted"/>
<reference evidence="1" key="2">
    <citation type="submission" date="2025-08" db="UniProtKB">
        <authorList>
            <consortium name="Ensembl"/>
        </authorList>
    </citation>
    <scope>IDENTIFICATION</scope>
</reference>
<dbReference type="AlphaFoldDB" id="A0A8I3XF79"/>
<sequence>MSSLVNSNTSHFICPGIAAVLNVKKEQLINEAHLLIRWSLSLSPNLECSGAISSHCNLCLSGSSDSPASASGIDGITHTCHHAWLIFVFLVETRFCHVGQAGLELLSSSDTLLFFPKC</sequence>
<reference evidence="1 2" key="1">
    <citation type="submission" date="2009-03" db="EMBL/GenBank/DDBJ databases">
        <authorList>
            <person name="Warren W."/>
            <person name="Ye L."/>
            <person name="Minx P."/>
            <person name="Worley K."/>
            <person name="Gibbs R."/>
            <person name="Wilson R.K."/>
        </authorList>
    </citation>
    <scope>NUCLEOTIDE SEQUENCE [LARGE SCALE GENOMIC DNA]</scope>
</reference>
<dbReference type="Proteomes" id="UP000008225">
    <property type="component" value="Chromosome 1"/>
</dbReference>
<dbReference type="PANTHER" id="PTHR12138:SF162">
    <property type="entry name" value="CHROMOSOME UNDETERMINED SCAFFOLD_275, WHOLE GENOME SHOTGUN SEQUENCE"/>
    <property type="match status" value="1"/>
</dbReference>
<protein>
    <submittedName>
        <fullName evidence="1">Uncharacterized protein</fullName>
    </submittedName>
</protein>
<dbReference type="GeneTree" id="ENSGT01150000286943"/>
<dbReference type="PRINTS" id="PR02045">
    <property type="entry name" value="F138DOMAIN"/>
</dbReference>